<feature type="compositionally biased region" description="Polar residues" evidence="1">
    <location>
        <begin position="435"/>
        <end position="453"/>
    </location>
</feature>
<feature type="region of interest" description="Disordered" evidence="1">
    <location>
        <begin position="1"/>
        <end position="69"/>
    </location>
</feature>
<comment type="caution">
    <text evidence="2">The sequence shown here is derived from an EMBL/GenBank/DDBJ whole genome shotgun (WGS) entry which is preliminary data.</text>
</comment>
<dbReference type="EMBL" id="PDNA01000266">
    <property type="protein sequence ID" value="PGG99693.1"/>
    <property type="molecule type" value="Genomic_DNA"/>
</dbReference>
<feature type="region of interest" description="Disordered" evidence="1">
    <location>
        <begin position="477"/>
        <end position="510"/>
    </location>
</feature>
<dbReference type="OrthoDB" id="4369211at2759"/>
<feature type="compositionally biased region" description="Basic residues" evidence="1">
    <location>
        <begin position="1"/>
        <end position="10"/>
    </location>
</feature>
<protein>
    <submittedName>
        <fullName evidence="2">Uncharacterized protein</fullName>
    </submittedName>
</protein>
<reference evidence="2 3" key="1">
    <citation type="submission" date="2017-10" db="EMBL/GenBank/DDBJ databases">
        <title>Comparative genomics in systemic dimorphic fungi from Ajellomycetaceae.</title>
        <authorList>
            <person name="Munoz J.F."/>
            <person name="Mcewen J.G."/>
            <person name="Clay O.K."/>
            <person name="Cuomo C.A."/>
        </authorList>
    </citation>
    <scope>NUCLEOTIDE SEQUENCE [LARGE SCALE GENOMIC DNA]</scope>
    <source>
        <strain evidence="2 3">UAMH7299</strain>
    </source>
</reference>
<dbReference type="Proteomes" id="UP000224634">
    <property type="component" value="Unassembled WGS sequence"/>
</dbReference>
<evidence type="ECO:0000313" key="2">
    <source>
        <dbReference type="EMBL" id="PGG99693.1"/>
    </source>
</evidence>
<proteinExistence type="predicted"/>
<feature type="compositionally biased region" description="Acidic residues" evidence="1">
    <location>
        <begin position="44"/>
        <end position="54"/>
    </location>
</feature>
<accession>A0A2B7WJZ4</accession>
<feature type="compositionally biased region" description="Polar residues" evidence="1">
    <location>
        <begin position="479"/>
        <end position="489"/>
    </location>
</feature>
<evidence type="ECO:0000313" key="3">
    <source>
        <dbReference type="Proteomes" id="UP000224634"/>
    </source>
</evidence>
<keyword evidence="3" id="KW-1185">Reference proteome</keyword>
<feature type="region of interest" description="Disordered" evidence="1">
    <location>
        <begin position="429"/>
        <end position="462"/>
    </location>
</feature>
<sequence length="510" mass="58419">MGKASKKKKNVGREKPALSAFRHNNVSGEPDSGGGFTGVKDTEMTEEDGFDENGEAYLSGSEGPAEEPKKRGAWVDEIVRAQVNTLQDTNPVLHIFSPGSTVEDLENANKFFDKFNEMVREENEEHDYTGSDILIGTVNPHTYFSYRKTWLQSVKLFKDGTKDSESTWKDFDLLYGSIEQFNKMNGFPEGWNLTPTWAEEILGKRDAPQWAEEIIGKWDAPEHQDEPAYDLQSLKVRAKPTYSKNDQCRVLYWWKTGGYTTDCFVEYEQGGRHIHRIEPGDYHNYDQELVPRVSTEDRLLFKKEEGKWMYTENDIDKILAVGWKIPGRNELDGDSLQHIHPPDAGALAADMLYPRTEMIIRFKNGKTTLETRGGLRRVMRRKALADRMIYKMAEERELKFTSDKAKSRENGSEKSVRFAGALSEYSIGGLRQSRRGTSPASSRTSIEQQQRRGASTGHDLVEENRLLRERLDLLEQRLQASESDTNSHYSVRSRGSRRARRHDDELVQID</sequence>
<evidence type="ECO:0000256" key="1">
    <source>
        <dbReference type="SAM" id="MobiDB-lite"/>
    </source>
</evidence>
<dbReference type="AlphaFoldDB" id="A0A2B7WJZ4"/>
<name>A0A2B7WJZ4_POLH7</name>
<feature type="compositionally biased region" description="Basic and acidic residues" evidence="1">
    <location>
        <begin position="501"/>
        <end position="510"/>
    </location>
</feature>
<organism evidence="2 3">
    <name type="scientific">Polytolypa hystricis (strain UAMH7299)</name>
    <dbReference type="NCBI Taxonomy" id="1447883"/>
    <lineage>
        <taxon>Eukaryota</taxon>
        <taxon>Fungi</taxon>
        <taxon>Dikarya</taxon>
        <taxon>Ascomycota</taxon>
        <taxon>Pezizomycotina</taxon>
        <taxon>Eurotiomycetes</taxon>
        <taxon>Eurotiomycetidae</taxon>
        <taxon>Onygenales</taxon>
        <taxon>Onygenales incertae sedis</taxon>
        <taxon>Polytolypa</taxon>
    </lineage>
</organism>
<gene>
    <name evidence="2" type="ORF">AJ80_09307</name>
</gene>